<comment type="caution">
    <text evidence="1">The sequence shown here is derived from an EMBL/GenBank/DDBJ whole genome shotgun (WGS) entry which is preliminary data.</text>
</comment>
<name>A0A9W9M960_9EURO</name>
<protein>
    <submittedName>
        <fullName evidence="1">Uncharacterized protein</fullName>
    </submittedName>
</protein>
<evidence type="ECO:0000313" key="2">
    <source>
        <dbReference type="Proteomes" id="UP001150942"/>
    </source>
</evidence>
<reference evidence="1" key="2">
    <citation type="journal article" date="2023" name="IMA Fungus">
        <title>Comparative genomic study of the Penicillium genus elucidates a diverse pangenome and 15 lateral gene transfer events.</title>
        <authorList>
            <person name="Petersen C."/>
            <person name="Sorensen T."/>
            <person name="Nielsen M.R."/>
            <person name="Sondergaard T.E."/>
            <person name="Sorensen J.L."/>
            <person name="Fitzpatrick D.A."/>
            <person name="Frisvad J.C."/>
            <person name="Nielsen K.L."/>
        </authorList>
    </citation>
    <scope>NUCLEOTIDE SEQUENCE</scope>
    <source>
        <strain evidence="1">IBT 20477</strain>
    </source>
</reference>
<proteinExistence type="predicted"/>
<dbReference type="AlphaFoldDB" id="A0A9W9M960"/>
<keyword evidence="2" id="KW-1185">Reference proteome</keyword>
<accession>A0A9W9M960</accession>
<evidence type="ECO:0000313" key="1">
    <source>
        <dbReference type="EMBL" id="KAJ5193433.1"/>
    </source>
</evidence>
<dbReference type="EMBL" id="JAPQKQ010000006">
    <property type="protein sequence ID" value="KAJ5193433.1"/>
    <property type="molecule type" value="Genomic_DNA"/>
</dbReference>
<organism evidence="1 2">
    <name type="scientific">Penicillium cf. viridicatum</name>
    <dbReference type="NCBI Taxonomy" id="2972119"/>
    <lineage>
        <taxon>Eukaryota</taxon>
        <taxon>Fungi</taxon>
        <taxon>Dikarya</taxon>
        <taxon>Ascomycota</taxon>
        <taxon>Pezizomycotina</taxon>
        <taxon>Eurotiomycetes</taxon>
        <taxon>Eurotiomycetidae</taxon>
        <taxon>Eurotiales</taxon>
        <taxon>Aspergillaceae</taxon>
        <taxon>Penicillium</taxon>
    </lineage>
</organism>
<reference evidence="1" key="1">
    <citation type="submission" date="2022-11" db="EMBL/GenBank/DDBJ databases">
        <authorList>
            <person name="Petersen C."/>
        </authorList>
    </citation>
    <scope>NUCLEOTIDE SEQUENCE</scope>
    <source>
        <strain evidence="1">IBT 20477</strain>
    </source>
</reference>
<dbReference type="Proteomes" id="UP001150942">
    <property type="component" value="Unassembled WGS sequence"/>
</dbReference>
<sequence length="72" mass="8263">MFPIIVPDGTRTLMRGFNHHLLSRELLSAPWSGYARNPIFVLEVGMSKSQATLERVELWLDPTRGKPTKEIR</sequence>
<gene>
    <name evidence="1" type="ORF">N7449_009575</name>
</gene>